<dbReference type="Pfam" id="PF00486">
    <property type="entry name" value="Trans_reg_C"/>
    <property type="match status" value="1"/>
</dbReference>
<proteinExistence type="inferred from homology"/>
<dbReference type="Gene3D" id="1.10.10.10">
    <property type="entry name" value="Winged helix-like DNA-binding domain superfamily/Winged helix DNA-binding domain"/>
    <property type="match status" value="1"/>
</dbReference>
<dbReference type="InterPro" id="IPR001867">
    <property type="entry name" value="OmpR/PhoB-type_DNA-bd"/>
</dbReference>
<protein>
    <submittedName>
        <fullName evidence="5">AfsR/SARP family transcriptional regulator</fullName>
    </submittedName>
</protein>
<dbReference type="InterPro" id="IPR016032">
    <property type="entry name" value="Sig_transdc_resp-reg_C-effctor"/>
</dbReference>
<dbReference type="Gene3D" id="1.25.40.10">
    <property type="entry name" value="Tetratricopeptide repeat domain"/>
    <property type="match status" value="3"/>
</dbReference>
<evidence type="ECO:0000259" key="4">
    <source>
        <dbReference type="PROSITE" id="PS51755"/>
    </source>
</evidence>
<dbReference type="Pfam" id="PF25872">
    <property type="entry name" value="HTH_77"/>
    <property type="match status" value="1"/>
</dbReference>
<dbReference type="GO" id="GO:0000160">
    <property type="term" value="P:phosphorelay signal transduction system"/>
    <property type="evidence" value="ECO:0007669"/>
    <property type="project" value="InterPro"/>
</dbReference>
<evidence type="ECO:0000256" key="3">
    <source>
        <dbReference type="PROSITE-ProRule" id="PRU01091"/>
    </source>
</evidence>
<dbReference type="Pfam" id="PF00931">
    <property type="entry name" value="NB-ARC"/>
    <property type="match status" value="1"/>
</dbReference>
<dbReference type="SUPFAM" id="SSF52540">
    <property type="entry name" value="P-loop containing nucleoside triphosphate hydrolases"/>
    <property type="match status" value="1"/>
</dbReference>
<dbReference type="SUPFAM" id="SSF48452">
    <property type="entry name" value="TPR-like"/>
    <property type="match status" value="2"/>
</dbReference>
<dbReference type="SMART" id="SM00862">
    <property type="entry name" value="Trans_reg_C"/>
    <property type="match status" value="1"/>
</dbReference>
<dbReference type="Gene3D" id="3.40.50.300">
    <property type="entry name" value="P-loop containing nucleotide triphosphate hydrolases"/>
    <property type="match status" value="1"/>
</dbReference>
<dbReference type="AlphaFoldDB" id="A0A5C4JJI5"/>
<dbReference type="InterPro" id="IPR002182">
    <property type="entry name" value="NB-ARC"/>
</dbReference>
<dbReference type="InterPro" id="IPR058852">
    <property type="entry name" value="HTH_77"/>
</dbReference>
<comment type="caution">
    <text evidence="5">The sequence shown here is derived from an EMBL/GenBank/DDBJ whole genome shotgun (WGS) entry which is preliminary data.</text>
</comment>
<comment type="similarity">
    <text evidence="1">Belongs to the AfsR/DnrI/RedD regulatory family.</text>
</comment>
<keyword evidence="6" id="KW-1185">Reference proteome</keyword>
<dbReference type="CDD" id="cd15831">
    <property type="entry name" value="BTAD"/>
    <property type="match status" value="1"/>
</dbReference>
<dbReference type="GO" id="GO:0006355">
    <property type="term" value="P:regulation of DNA-templated transcription"/>
    <property type="evidence" value="ECO:0007669"/>
    <property type="project" value="InterPro"/>
</dbReference>
<name>A0A5C4JJI5_9ACTN</name>
<dbReference type="Proteomes" id="UP000309174">
    <property type="component" value="Unassembled WGS sequence"/>
</dbReference>
<feature type="DNA-binding region" description="OmpR/PhoB-type" evidence="3">
    <location>
        <begin position="1"/>
        <end position="96"/>
    </location>
</feature>
<organism evidence="5 6">
    <name type="scientific">Actinomadura soli</name>
    <dbReference type="NCBI Taxonomy" id="2508997"/>
    <lineage>
        <taxon>Bacteria</taxon>
        <taxon>Bacillati</taxon>
        <taxon>Actinomycetota</taxon>
        <taxon>Actinomycetes</taxon>
        <taxon>Streptosporangiales</taxon>
        <taxon>Thermomonosporaceae</taxon>
        <taxon>Actinomadura</taxon>
    </lineage>
</organism>
<dbReference type="GO" id="GO:0003677">
    <property type="term" value="F:DNA binding"/>
    <property type="evidence" value="ECO:0007669"/>
    <property type="project" value="UniProtKB-UniRule"/>
</dbReference>
<dbReference type="RefSeq" id="WP_138643439.1">
    <property type="nucleotide sequence ID" value="NZ_VCKW01000007.1"/>
</dbReference>
<dbReference type="Pfam" id="PF03704">
    <property type="entry name" value="BTAD"/>
    <property type="match status" value="1"/>
</dbReference>
<dbReference type="InterPro" id="IPR036388">
    <property type="entry name" value="WH-like_DNA-bd_sf"/>
</dbReference>
<dbReference type="GO" id="GO:0043531">
    <property type="term" value="F:ADP binding"/>
    <property type="evidence" value="ECO:0007669"/>
    <property type="project" value="InterPro"/>
</dbReference>
<evidence type="ECO:0000313" key="6">
    <source>
        <dbReference type="Proteomes" id="UP000309174"/>
    </source>
</evidence>
<keyword evidence="2 3" id="KW-0238">DNA-binding</keyword>
<gene>
    <name evidence="5" type="ORF">ETD83_02765</name>
</gene>
<dbReference type="OrthoDB" id="3194665at2"/>
<dbReference type="PANTHER" id="PTHR47691:SF3">
    <property type="entry name" value="HTH-TYPE TRANSCRIPTIONAL REGULATOR RV0890C-RELATED"/>
    <property type="match status" value="1"/>
</dbReference>
<dbReference type="EMBL" id="VCKW01000007">
    <property type="protein sequence ID" value="TMR06948.1"/>
    <property type="molecule type" value="Genomic_DNA"/>
</dbReference>
<dbReference type="PRINTS" id="PR00364">
    <property type="entry name" value="DISEASERSIST"/>
</dbReference>
<dbReference type="SUPFAM" id="SSF46894">
    <property type="entry name" value="C-terminal effector domain of the bipartite response regulators"/>
    <property type="match status" value="1"/>
</dbReference>
<dbReference type="PROSITE" id="PS51755">
    <property type="entry name" value="OMPR_PHOB"/>
    <property type="match status" value="1"/>
</dbReference>
<dbReference type="PANTHER" id="PTHR47691">
    <property type="entry name" value="REGULATOR-RELATED"/>
    <property type="match status" value="1"/>
</dbReference>
<evidence type="ECO:0000313" key="5">
    <source>
        <dbReference type="EMBL" id="TMR06948.1"/>
    </source>
</evidence>
<reference evidence="5 6" key="1">
    <citation type="submission" date="2019-05" db="EMBL/GenBank/DDBJ databases">
        <title>Draft genome sequence of Actinomadura sp. 14C53.</title>
        <authorList>
            <person name="Saricaoglu S."/>
            <person name="Isik K."/>
        </authorList>
    </citation>
    <scope>NUCLEOTIDE SEQUENCE [LARGE SCALE GENOMIC DNA]</scope>
    <source>
        <strain evidence="5 6">14C53</strain>
    </source>
</reference>
<dbReference type="SMART" id="SM01043">
    <property type="entry name" value="BTAD"/>
    <property type="match status" value="1"/>
</dbReference>
<dbReference type="InterPro" id="IPR005158">
    <property type="entry name" value="BTAD"/>
</dbReference>
<dbReference type="InterPro" id="IPR011990">
    <property type="entry name" value="TPR-like_helical_dom_sf"/>
</dbReference>
<dbReference type="InterPro" id="IPR027417">
    <property type="entry name" value="P-loop_NTPase"/>
</dbReference>
<evidence type="ECO:0000256" key="1">
    <source>
        <dbReference type="ARBA" id="ARBA00005820"/>
    </source>
</evidence>
<accession>A0A5C4JJI5</accession>
<feature type="domain" description="OmpR/PhoB-type" evidence="4">
    <location>
        <begin position="1"/>
        <end position="96"/>
    </location>
</feature>
<sequence length="1090" mass="116051">MRFGVLGTISVWTDDGRPVRVPGAKIRTLLAALLVHNGDPVSGDRLIDFLWRDAPPVGPASALAVKVSQLRRVLEDAEPGGRALIRSPPPGYRLAAAALDARRFTRLVEAAGRTGEPGPKATLLSDALALWRGPAYADVADEPFTGPVIARLTEQRFTAVEDLAEARLALGEHAAVVAELDGLLADQPLRERARALHMLALYRSGRQADALAGFATTRERLADELGLDPGTELVALRQAILRQDGALEAPCTRTVSVTPPTTNLPAALAPLIGRDEAAAEVGALLAEERLVTLTGVGGVGKTRLAAEVAARRIDAFADGVWLVELASFDCADRPDALDALADVIMTVLAIQDAGDSSTAVGRLARALRARRILLVLDNCEHVVEPVAELVRRLLGAVPGLRVLATGREPLGLAGEVVWSVPPLDFPREAIGSDALERYGAVRLFVARASAALRGFALTGDNADAVAVLCRRLDGLPLALELAATRVRTLGVHGLVAGLDDRFRMLGAGYRGAPARQQTLVAVIDWSWRLLTDAERVVLRRLAVHADGCTAEAAAAVSAPDGEVLDVLSRLVDRSLVVADHGPDGPRFRLLESVAAYCVARMADAGELEEIRLRHREYYVRLAERAQEHLYGHGQRDWLSRLDAEGANLRAALDGAIRDGAIRDGAIRDGAAGAALRVVNALARYWFLRGRLAEARRSIQAALDMPGDAPQAARATALTWHTAVSFLLGDIGGWPDRHAAALRGHDDASDSSDSSDDPVGRVRAEWLLAYAEIDLGDVGATGALIDRVLSAAEAAGDEWTQAAALALRAKHAHIRGDFPALDAAGERSAALFRRLGDRWGLLQATEWLAASAALRGDHDRAARIHRESLAIAEELGLWSEVAGQLCWLGWNAMQRGAHAAALDLSGQGLRLAVRQDAHLCVIFARLGVAYAARRQGDLGTAERELTTLLDLADCSDDGPGLPLYLPSVLVELGHIEMLYGDTASARRHHREAFTAAGRLGAVRDTAEALTGLATTAAAERPAHAALLLGAAAGAREATDTIVPPADQHDIDETERTVWAALGDEAFDKAFAQGRTLSPSEICDLVEQVNNW</sequence>
<evidence type="ECO:0000256" key="2">
    <source>
        <dbReference type="ARBA" id="ARBA00023125"/>
    </source>
</evidence>